<keyword evidence="4" id="KW-0805">Transcription regulation</keyword>
<proteinExistence type="inferred from homology"/>
<dbReference type="PANTHER" id="PTHR33202:SF8">
    <property type="entry name" value="PEROXIDE-RESPONSIVE REPRESSOR PERR"/>
    <property type="match status" value="1"/>
</dbReference>
<gene>
    <name evidence="9" type="ORF">CPJCM30710_01400</name>
</gene>
<evidence type="ECO:0000313" key="10">
    <source>
        <dbReference type="Proteomes" id="UP000679179"/>
    </source>
</evidence>
<dbReference type="SUPFAM" id="SSF46785">
    <property type="entry name" value="Winged helix' DNA-binding domain"/>
    <property type="match status" value="1"/>
</dbReference>
<dbReference type="GO" id="GO:0045892">
    <property type="term" value="P:negative regulation of DNA-templated transcription"/>
    <property type="evidence" value="ECO:0007669"/>
    <property type="project" value="TreeGrafter"/>
</dbReference>
<feature type="binding site" evidence="7">
    <location>
        <position position="91"/>
    </location>
    <ligand>
        <name>Zn(2+)</name>
        <dbReference type="ChEBI" id="CHEBI:29105"/>
    </ligand>
</feature>
<feature type="binding site" evidence="7">
    <location>
        <position position="130"/>
    </location>
    <ligand>
        <name>Zn(2+)</name>
        <dbReference type="ChEBI" id="CHEBI:29105"/>
    </ligand>
</feature>
<comment type="cofactor">
    <cofactor evidence="7">
        <name>Zn(2+)</name>
        <dbReference type="ChEBI" id="CHEBI:29105"/>
    </cofactor>
    <text evidence="7">Binds 1 zinc ion per subunit.</text>
</comment>
<evidence type="ECO:0000256" key="5">
    <source>
        <dbReference type="ARBA" id="ARBA00023125"/>
    </source>
</evidence>
<comment type="cofactor">
    <cofactor evidence="8">
        <name>Mn(2+)</name>
        <dbReference type="ChEBI" id="CHEBI:29035"/>
    </cofactor>
    <cofactor evidence="8">
        <name>Fe(2+)</name>
        <dbReference type="ChEBI" id="CHEBI:29033"/>
    </cofactor>
    <text evidence="8">Binds 1 Mn(2+) or Fe(2+) ion per subunit.</text>
</comment>
<name>A0A919RW84_9CLOT</name>
<evidence type="ECO:0000256" key="2">
    <source>
        <dbReference type="ARBA" id="ARBA00022491"/>
    </source>
</evidence>
<comment type="similarity">
    <text evidence="1">Belongs to the Fur family.</text>
</comment>
<evidence type="ECO:0000256" key="4">
    <source>
        <dbReference type="ARBA" id="ARBA00023015"/>
    </source>
</evidence>
<dbReference type="RefSeq" id="WP_212902232.1">
    <property type="nucleotide sequence ID" value="NZ_BOPZ01000001.1"/>
</dbReference>
<evidence type="ECO:0000256" key="1">
    <source>
        <dbReference type="ARBA" id="ARBA00007957"/>
    </source>
</evidence>
<keyword evidence="5" id="KW-0238">DNA-binding</keyword>
<keyword evidence="2" id="KW-0678">Repressor</keyword>
<evidence type="ECO:0000313" key="9">
    <source>
        <dbReference type="EMBL" id="GIM27474.1"/>
    </source>
</evidence>
<dbReference type="InterPro" id="IPR002481">
    <property type="entry name" value="FUR"/>
</dbReference>
<feature type="binding site" evidence="8">
    <location>
        <position position="85"/>
    </location>
    <ligand>
        <name>Fe cation</name>
        <dbReference type="ChEBI" id="CHEBI:24875"/>
    </ligand>
</feature>
<dbReference type="InterPro" id="IPR043135">
    <property type="entry name" value="Fur_C"/>
</dbReference>
<dbReference type="Pfam" id="PF01475">
    <property type="entry name" value="FUR"/>
    <property type="match status" value="1"/>
</dbReference>
<keyword evidence="6" id="KW-0804">Transcription</keyword>
<organism evidence="9 10">
    <name type="scientific">Clostridium polyendosporum</name>
    <dbReference type="NCBI Taxonomy" id="69208"/>
    <lineage>
        <taxon>Bacteria</taxon>
        <taxon>Bacillati</taxon>
        <taxon>Bacillota</taxon>
        <taxon>Clostridia</taxon>
        <taxon>Eubacteriales</taxon>
        <taxon>Clostridiaceae</taxon>
        <taxon>Clostridium</taxon>
    </lineage>
</organism>
<dbReference type="EMBL" id="BOPZ01000001">
    <property type="protein sequence ID" value="GIM27474.1"/>
    <property type="molecule type" value="Genomic_DNA"/>
</dbReference>
<dbReference type="InterPro" id="IPR036390">
    <property type="entry name" value="WH_DNA-bd_sf"/>
</dbReference>
<dbReference type="GO" id="GO:0008270">
    <property type="term" value="F:zinc ion binding"/>
    <property type="evidence" value="ECO:0007669"/>
    <property type="project" value="TreeGrafter"/>
</dbReference>
<keyword evidence="8" id="KW-0408">Iron</keyword>
<dbReference type="GO" id="GO:0000976">
    <property type="term" value="F:transcription cis-regulatory region binding"/>
    <property type="evidence" value="ECO:0007669"/>
    <property type="project" value="TreeGrafter"/>
</dbReference>
<feature type="binding site" evidence="7">
    <location>
        <position position="94"/>
    </location>
    <ligand>
        <name>Zn(2+)</name>
        <dbReference type="ChEBI" id="CHEBI:29105"/>
    </ligand>
</feature>
<dbReference type="PANTHER" id="PTHR33202">
    <property type="entry name" value="ZINC UPTAKE REGULATION PROTEIN"/>
    <property type="match status" value="1"/>
</dbReference>
<sequence length="139" mass="16234">MRALEALKEKGIKITKARIAIYEILTKNESSVTVDFLYDECRRLGLNLNISTVYRTLEIFEEKKFVEKFYLGEGRYSFAIKKNHHVHKLECSLCHKEIEVSCPMQHIGELLKTQTGFTLTEHKLDLKGICEECKHKDKE</sequence>
<dbReference type="GO" id="GO:0003700">
    <property type="term" value="F:DNA-binding transcription factor activity"/>
    <property type="evidence" value="ECO:0007669"/>
    <property type="project" value="InterPro"/>
</dbReference>
<accession>A0A919RW84</accession>
<reference evidence="9" key="1">
    <citation type="submission" date="2021-03" db="EMBL/GenBank/DDBJ databases">
        <title>Taxonomic study of Clostridium polyendosporum from meadow-gley soil under rice.</title>
        <authorList>
            <person name="Kobayashi H."/>
            <person name="Tanizawa Y."/>
            <person name="Yagura M."/>
        </authorList>
    </citation>
    <scope>NUCLEOTIDE SEQUENCE</scope>
    <source>
        <strain evidence="9">JCM 30710</strain>
    </source>
</reference>
<keyword evidence="3 7" id="KW-0862">Zinc</keyword>
<evidence type="ECO:0000256" key="3">
    <source>
        <dbReference type="ARBA" id="ARBA00022833"/>
    </source>
</evidence>
<dbReference type="GO" id="GO:1900376">
    <property type="term" value="P:regulation of secondary metabolite biosynthetic process"/>
    <property type="evidence" value="ECO:0007669"/>
    <property type="project" value="TreeGrafter"/>
</dbReference>
<protein>
    <submittedName>
        <fullName evidence="9">Ferric uptake regulation protein</fullName>
    </submittedName>
</protein>
<dbReference type="Proteomes" id="UP000679179">
    <property type="component" value="Unassembled WGS sequence"/>
</dbReference>
<keyword evidence="7" id="KW-0479">Metal-binding</keyword>
<dbReference type="Gene3D" id="3.30.1490.190">
    <property type="match status" value="1"/>
</dbReference>
<feature type="binding site" evidence="8">
    <location>
        <position position="122"/>
    </location>
    <ligand>
        <name>Fe cation</name>
        <dbReference type="ChEBI" id="CHEBI:24875"/>
    </ligand>
</feature>
<comment type="caution">
    <text evidence="9">The sequence shown here is derived from an EMBL/GenBank/DDBJ whole genome shotgun (WGS) entry which is preliminary data.</text>
</comment>
<dbReference type="Gene3D" id="1.10.10.10">
    <property type="entry name" value="Winged helix-like DNA-binding domain superfamily/Winged helix DNA-binding domain"/>
    <property type="match status" value="1"/>
</dbReference>
<feature type="binding site" evidence="7">
    <location>
        <position position="133"/>
    </location>
    <ligand>
        <name>Zn(2+)</name>
        <dbReference type="ChEBI" id="CHEBI:29105"/>
    </ligand>
</feature>
<dbReference type="AlphaFoldDB" id="A0A919RW84"/>
<dbReference type="InterPro" id="IPR036388">
    <property type="entry name" value="WH-like_DNA-bd_sf"/>
</dbReference>
<keyword evidence="10" id="KW-1185">Reference proteome</keyword>
<evidence type="ECO:0000256" key="6">
    <source>
        <dbReference type="ARBA" id="ARBA00023163"/>
    </source>
</evidence>
<dbReference type="CDD" id="cd07153">
    <property type="entry name" value="Fur_like"/>
    <property type="match status" value="1"/>
</dbReference>
<evidence type="ECO:0000256" key="7">
    <source>
        <dbReference type="PIRSR" id="PIRSR602481-1"/>
    </source>
</evidence>
<evidence type="ECO:0000256" key="8">
    <source>
        <dbReference type="PIRSR" id="PIRSR602481-2"/>
    </source>
</evidence>